<dbReference type="GO" id="GO:0016746">
    <property type="term" value="F:acyltransferase activity"/>
    <property type="evidence" value="ECO:0007669"/>
    <property type="project" value="InterPro"/>
</dbReference>
<keyword evidence="4 7" id="KW-0812">Transmembrane</keyword>
<dbReference type="GO" id="GO:0022857">
    <property type="term" value="F:transmembrane transporter activity"/>
    <property type="evidence" value="ECO:0007669"/>
    <property type="project" value="InterPro"/>
</dbReference>
<sequence length="645" mass="71118">MSDSPLPATSYAQSATREHPSQFGLMKQRRFAPFFWTQFFGALNDNVFKIGFTSLVTYQTARFSGVDAKTAAFLISAIFIVPFVLFSATSGQIADKYDKATLTRFVKTFEIVVMLIGGAGFLWHQVSLLYLGTFLMGVHSTLFGPVKYAYLPQHLDDHELVGGNGLVEMGTFIAILVGTIIGGASAGFVEHGTWILACSCVTIAIVGRLTSSMVPASPALQADLRINWNPFTETWRNLALARENRTVFLSLLGVSWLWFVGATFLTSFFNFAKDVLSANPDVVTVLLATFSLGIGTGSLLCERLSKRRVEIGLVPLGSIGMSVFAIDLYFASHALPSAQHLFTVGEFLGQLRHWRILADLFLLAMFGGFYSVPLYALIQSRSQPTHRARMIAANNILNAFFMIVSALMAIVLTSAGVSIPGIFLTTALLNIVVAAYIYSLVPEFLLRFIAWVLVHTFYRIRLVHPERIPVTGPAVLVCNHVSYVDAVVIMAESPRPIRFVMDYHIFRSRFGGWVFRHAKAIPIAPSHEDPTMLTKAYDACAEALAEGELVCIFPEGKLTRDGDINAFRHGVTHIVERTPVLVIPMALRGLWGSVFSRDTDAHWPRPLRKGVSSRLTLAVAEPLEPQAATPEALQRIVTELRGPRR</sequence>
<comment type="subcellular location">
    <subcellularLocation>
        <location evidence="1">Cell membrane</location>
        <topology evidence="1">Multi-pass membrane protein</topology>
    </subcellularLocation>
</comment>
<keyword evidence="5 7" id="KW-1133">Transmembrane helix</keyword>
<protein>
    <submittedName>
        <fullName evidence="9">MFS transporter</fullName>
    </submittedName>
</protein>
<reference evidence="9 10" key="1">
    <citation type="submission" date="2018-10" db="EMBL/GenBank/DDBJ databases">
        <title>Paraburkholderia sp. 7MK8-2, isolated from soil.</title>
        <authorList>
            <person name="Gao Z.-H."/>
            <person name="Qiu L.-H."/>
        </authorList>
    </citation>
    <scope>NUCLEOTIDE SEQUENCE [LARGE SCALE GENOMIC DNA]</scope>
    <source>
        <strain evidence="9 10">7MK8-2</strain>
    </source>
</reference>
<organism evidence="9 10">
    <name type="scientific">Trinickia fusca</name>
    <dbReference type="NCBI Taxonomy" id="2419777"/>
    <lineage>
        <taxon>Bacteria</taxon>
        <taxon>Pseudomonadati</taxon>
        <taxon>Pseudomonadota</taxon>
        <taxon>Betaproteobacteria</taxon>
        <taxon>Burkholderiales</taxon>
        <taxon>Burkholderiaceae</taxon>
        <taxon>Trinickia</taxon>
    </lineage>
</organism>
<feature type="transmembrane region" description="Helical" evidence="7">
    <location>
        <begin position="356"/>
        <end position="378"/>
    </location>
</feature>
<keyword evidence="6 7" id="KW-0472">Membrane</keyword>
<dbReference type="SUPFAM" id="SSF103473">
    <property type="entry name" value="MFS general substrate transporter"/>
    <property type="match status" value="1"/>
</dbReference>
<feature type="transmembrane region" description="Helical" evidence="7">
    <location>
        <begin position="105"/>
        <end position="123"/>
    </location>
</feature>
<gene>
    <name evidence="9" type="ORF">D7S89_05985</name>
</gene>
<evidence type="ECO:0000256" key="5">
    <source>
        <dbReference type="ARBA" id="ARBA00022989"/>
    </source>
</evidence>
<feature type="transmembrane region" description="Helical" evidence="7">
    <location>
        <begin position="171"/>
        <end position="188"/>
    </location>
</feature>
<comment type="caution">
    <text evidence="9">The sequence shown here is derived from an EMBL/GenBank/DDBJ whole genome shotgun (WGS) entry which is preliminary data.</text>
</comment>
<evidence type="ECO:0000256" key="7">
    <source>
        <dbReference type="SAM" id="Phobius"/>
    </source>
</evidence>
<dbReference type="InterPro" id="IPR036259">
    <property type="entry name" value="MFS_trans_sf"/>
</dbReference>
<dbReference type="InterPro" id="IPR002123">
    <property type="entry name" value="Plipid/glycerol_acylTrfase"/>
</dbReference>
<name>A0A494XIS9_9BURK</name>
<evidence type="ECO:0000256" key="2">
    <source>
        <dbReference type="ARBA" id="ARBA00022448"/>
    </source>
</evidence>
<dbReference type="PANTHER" id="PTHR43266">
    <property type="entry name" value="MACROLIDE-EFFLUX PROTEIN"/>
    <property type="match status" value="1"/>
</dbReference>
<feature type="transmembrane region" description="Helical" evidence="7">
    <location>
        <begin position="313"/>
        <end position="336"/>
    </location>
</feature>
<evidence type="ECO:0000256" key="4">
    <source>
        <dbReference type="ARBA" id="ARBA00022692"/>
    </source>
</evidence>
<dbReference type="InterPro" id="IPR011701">
    <property type="entry name" value="MFS"/>
</dbReference>
<dbReference type="PANTHER" id="PTHR43266:SF2">
    <property type="entry name" value="MAJOR FACILITATOR SUPERFAMILY (MFS) PROFILE DOMAIN-CONTAINING PROTEIN"/>
    <property type="match status" value="1"/>
</dbReference>
<dbReference type="Pfam" id="PF01553">
    <property type="entry name" value="Acyltransferase"/>
    <property type="match status" value="1"/>
</dbReference>
<dbReference type="SMART" id="SM00563">
    <property type="entry name" value="PlsC"/>
    <property type="match status" value="1"/>
</dbReference>
<dbReference type="GO" id="GO:0005886">
    <property type="term" value="C:plasma membrane"/>
    <property type="evidence" value="ECO:0007669"/>
    <property type="project" value="UniProtKB-SubCell"/>
</dbReference>
<dbReference type="Gene3D" id="1.20.1250.20">
    <property type="entry name" value="MFS general substrate transporter like domains"/>
    <property type="match status" value="1"/>
</dbReference>
<dbReference type="CDD" id="cd07989">
    <property type="entry name" value="LPLAT_AGPAT-like"/>
    <property type="match status" value="1"/>
</dbReference>
<dbReference type="OrthoDB" id="9803968at2"/>
<accession>A0A494XIS9</accession>
<dbReference type="Proteomes" id="UP000280434">
    <property type="component" value="Unassembled WGS sequence"/>
</dbReference>
<keyword evidence="3" id="KW-1003">Cell membrane</keyword>
<evidence type="ECO:0000259" key="8">
    <source>
        <dbReference type="SMART" id="SM00563"/>
    </source>
</evidence>
<proteinExistence type="predicted"/>
<evidence type="ECO:0000256" key="3">
    <source>
        <dbReference type="ARBA" id="ARBA00022475"/>
    </source>
</evidence>
<dbReference type="CDD" id="cd06173">
    <property type="entry name" value="MFS_MefA_like"/>
    <property type="match status" value="1"/>
</dbReference>
<feature type="transmembrane region" description="Helical" evidence="7">
    <location>
        <begin position="246"/>
        <end position="270"/>
    </location>
</feature>
<dbReference type="RefSeq" id="WP_121276606.1">
    <property type="nucleotide sequence ID" value="NZ_RBZV01000002.1"/>
</dbReference>
<evidence type="ECO:0000313" key="10">
    <source>
        <dbReference type="Proteomes" id="UP000280434"/>
    </source>
</evidence>
<keyword evidence="10" id="KW-1185">Reference proteome</keyword>
<feature type="transmembrane region" description="Helical" evidence="7">
    <location>
        <begin position="282"/>
        <end position="301"/>
    </location>
</feature>
<feature type="transmembrane region" description="Helical" evidence="7">
    <location>
        <begin position="71"/>
        <end position="93"/>
    </location>
</feature>
<dbReference type="EMBL" id="RBZV01000002">
    <property type="protein sequence ID" value="RKP50647.1"/>
    <property type="molecule type" value="Genomic_DNA"/>
</dbReference>
<feature type="transmembrane region" description="Helical" evidence="7">
    <location>
        <begin position="399"/>
        <end position="423"/>
    </location>
</feature>
<evidence type="ECO:0000256" key="1">
    <source>
        <dbReference type="ARBA" id="ARBA00004651"/>
    </source>
</evidence>
<dbReference type="Pfam" id="PF07690">
    <property type="entry name" value="MFS_1"/>
    <property type="match status" value="1"/>
</dbReference>
<evidence type="ECO:0000313" key="9">
    <source>
        <dbReference type="EMBL" id="RKP50647.1"/>
    </source>
</evidence>
<keyword evidence="2" id="KW-0813">Transport</keyword>
<dbReference type="SUPFAM" id="SSF69593">
    <property type="entry name" value="Glycerol-3-phosphate (1)-acyltransferase"/>
    <property type="match status" value="1"/>
</dbReference>
<evidence type="ECO:0000256" key="6">
    <source>
        <dbReference type="ARBA" id="ARBA00023136"/>
    </source>
</evidence>
<dbReference type="AlphaFoldDB" id="A0A494XIS9"/>
<feature type="domain" description="Phospholipid/glycerol acyltransferase" evidence="8">
    <location>
        <begin position="474"/>
        <end position="590"/>
    </location>
</feature>